<dbReference type="PANTHER" id="PTHR10039">
    <property type="entry name" value="AMELOGENIN"/>
    <property type="match status" value="1"/>
</dbReference>
<organism evidence="4 5">
    <name type="scientific">Crepidotus variabilis</name>
    <dbReference type="NCBI Taxonomy" id="179855"/>
    <lineage>
        <taxon>Eukaryota</taxon>
        <taxon>Fungi</taxon>
        <taxon>Dikarya</taxon>
        <taxon>Basidiomycota</taxon>
        <taxon>Agaricomycotina</taxon>
        <taxon>Agaricomycetes</taxon>
        <taxon>Agaricomycetidae</taxon>
        <taxon>Agaricales</taxon>
        <taxon>Agaricineae</taxon>
        <taxon>Crepidotaceae</taxon>
        <taxon>Crepidotus</taxon>
    </lineage>
</organism>
<gene>
    <name evidence="4" type="ORF">CPB83DRAFT_886780</name>
</gene>
<dbReference type="Gene3D" id="1.25.40.20">
    <property type="entry name" value="Ankyrin repeat-containing domain"/>
    <property type="match status" value="1"/>
</dbReference>
<comment type="caution">
    <text evidence="4">The sequence shown here is derived from an EMBL/GenBank/DDBJ whole genome shotgun (WGS) entry which is preliminary data.</text>
</comment>
<sequence length="1049" mass="117919">MAEALGLDVSNVSATFRTLKDEIGQLYCLLGFHDLTLNNKTGDTQNSALSDSLLCARVYETTSRNDFVDALRALKIVIEVLKHELGEVPTTLGQKIMAVLKKKEDSALKCLAQIERLKTLIGLGICGDTLAVSMTIKANLDMFSRRVLSKLDEVVGVGEECQAGITALYRDRHLEKLETLYSDISKWLSPGYSVEDDLSVLSAVDLKALPSRAPGTGRWLLNSDLFEEWLGSDKHVFSLMAPPGFGKSVMSKSIARCFIPAYAETVPNWLNPYDWLALPVFVRYSASMTLSTILSRLLVQFVRNPDLDLADDLRIFYNKYKEFKVLTADILYKFLKDTIFPKVTCRVIFIVDALDEYMESENRKDLVDKLLSLSTRGPNELKLLLTSRPQPMELFGSHPATILDCSTTTTCPPGILDAQEQEIQIFVEYSFKMVPALQRNLKPNGKRKKDPSWASMVIDRVVQSSQHLMLLARLHLERLSKCSSSANLDSISQSLDQGPDAYYEATWKRRQQQDPLQMNIARFVLLWVLKAKRPLTMQELQVAVTSLLDDVDFTDYDEDDIKDELVSASQILDLCDGLIMESASKVTFVHLTLENYFGKIEASLQGEVSLAHGCLTLLSANHEAGVWSLASRLASLAQPHPSIAGFVAYSATFWTLHAREEKPNIFPIYRGLARRDNYAMIWKIWWLRKRVTLSILGHQPPQSPFYMAVSTGHAEFIQSWIKSRSEEEIAKDLKVDFNESNPLLLAVEEGSVDIVKILLDQPRLDCNAGDESPFMYACREGLQAIVGLFLERASRFKDVKFKAKQSDWKRRRRPFMRGIALHEALYSGHFEMVQMILNQPSDVFPPELCCARDMRGDLAVQFPWRANPPSQTEIEIASRLLQAHGISLDPSFTADKKVKCLDAHRKGFGKGTVVASTAYLISPRTKANTIKRKIPTMKGIQFDIEISRKQSINLRTTHSDSSDSSASSDDSDSDDASPLFSPTKATFAKRKRLRKLPDLPIFDLGEPVGIPWLGENVFARSYGIHPRINQRRALPPAQDSSSLREIAEI</sequence>
<name>A0A9P6E711_9AGAR</name>
<dbReference type="Pfam" id="PF12796">
    <property type="entry name" value="Ank_2"/>
    <property type="match status" value="1"/>
</dbReference>
<dbReference type="PANTHER" id="PTHR10039:SF15">
    <property type="entry name" value="NACHT DOMAIN-CONTAINING PROTEIN"/>
    <property type="match status" value="1"/>
</dbReference>
<dbReference type="AlphaFoldDB" id="A0A9P6E711"/>
<keyword evidence="5" id="KW-1185">Reference proteome</keyword>
<dbReference type="Gene3D" id="3.40.50.300">
    <property type="entry name" value="P-loop containing nucleotide triphosphate hydrolases"/>
    <property type="match status" value="1"/>
</dbReference>
<dbReference type="Pfam" id="PF24883">
    <property type="entry name" value="NPHP3_N"/>
    <property type="match status" value="1"/>
</dbReference>
<evidence type="ECO:0000256" key="1">
    <source>
        <dbReference type="ARBA" id="ARBA00022737"/>
    </source>
</evidence>
<evidence type="ECO:0000259" key="3">
    <source>
        <dbReference type="Pfam" id="PF24883"/>
    </source>
</evidence>
<accession>A0A9P6E711</accession>
<dbReference type="Proteomes" id="UP000807306">
    <property type="component" value="Unassembled WGS sequence"/>
</dbReference>
<keyword evidence="1" id="KW-0677">Repeat</keyword>
<dbReference type="InterPro" id="IPR056884">
    <property type="entry name" value="NPHP3-like_N"/>
</dbReference>
<dbReference type="OrthoDB" id="7464126at2759"/>
<dbReference type="InterPro" id="IPR002110">
    <property type="entry name" value="Ankyrin_rpt"/>
</dbReference>
<dbReference type="InterPro" id="IPR036770">
    <property type="entry name" value="Ankyrin_rpt-contain_sf"/>
</dbReference>
<dbReference type="SUPFAM" id="SSF48403">
    <property type="entry name" value="Ankyrin repeat"/>
    <property type="match status" value="1"/>
</dbReference>
<dbReference type="InterPro" id="IPR027417">
    <property type="entry name" value="P-loop_NTPase"/>
</dbReference>
<feature type="region of interest" description="Disordered" evidence="2">
    <location>
        <begin position="955"/>
        <end position="981"/>
    </location>
</feature>
<reference evidence="4" key="1">
    <citation type="submission" date="2020-11" db="EMBL/GenBank/DDBJ databases">
        <authorList>
            <consortium name="DOE Joint Genome Institute"/>
            <person name="Ahrendt S."/>
            <person name="Riley R."/>
            <person name="Andreopoulos W."/>
            <person name="Labutti K."/>
            <person name="Pangilinan J."/>
            <person name="Ruiz-Duenas F.J."/>
            <person name="Barrasa J.M."/>
            <person name="Sanchez-Garcia M."/>
            <person name="Camarero S."/>
            <person name="Miyauchi S."/>
            <person name="Serrano A."/>
            <person name="Linde D."/>
            <person name="Babiker R."/>
            <person name="Drula E."/>
            <person name="Ayuso-Fernandez I."/>
            <person name="Pacheco R."/>
            <person name="Padilla G."/>
            <person name="Ferreira P."/>
            <person name="Barriuso J."/>
            <person name="Kellner H."/>
            <person name="Castanera R."/>
            <person name="Alfaro M."/>
            <person name="Ramirez L."/>
            <person name="Pisabarro A.G."/>
            <person name="Kuo A."/>
            <person name="Tritt A."/>
            <person name="Lipzen A."/>
            <person name="He G."/>
            <person name="Yan M."/>
            <person name="Ng V."/>
            <person name="Cullen D."/>
            <person name="Martin F."/>
            <person name="Rosso M.-N."/>
            <person name="Henrissat B."/>
            <person name="Hibbett D."/>
            <person name="Martinez A.T."/>
            <person name="Grigoriev I.V."/>
        </authorList>
    </citation>
    <scope>NUCLEOTIDE SEQUENCE</scope>
    <source>
        <strain evidence="4">CBS 506.95</strain>
    </source>
</reference>
<evidence type="ECO:0000313" key="5">
    <source>
        <dbReference type="Proteomes" id="UP000807306"/>
    </source>
</evidence>
<evidence type="ECO:0000313" key="4">
    <source>
        <dbReference type="EMBL" id="KAF9523702.1"/>
    </source>
</evidence>
<dbReference type="SMART" id="SM00248">
    <property type="entry name" value="ANK"/>
    <property type="match status" value="3"/>
</dbReference>
<evidence type="ECO:0000256" key="2">
    <source>
        <dbReference type="SAM" id="MobiDB-lite"/>
    </source>
</evidence>
<feature type="domain" description="Nephrocystin 3-like N-terminal" evidence="3">
    <location>
        <begin position="215"/>
        <end position="388"/>
    </location>
</feature>
<protein>
    <recommendedName>
        <fullName evidence="3">Nephrocystin 3-like N-terminal domain-containing protein</fullName>
    </recommendedName>
</protein>
<dbReference type="EMBL" id="MU157912">
    <property type="protein sequence ID" value="KAF9523702.1"/>
    <property type="molecule type" value="Genomic_DNA"/>
</dbReference>
<proteinExistence type="predicted"/>